<dbReference type="InterPro" id="IPR001279">
    <property type="entry name" value="Metallo-B-lactamas"/>
</dbReference>
<keyword evidence="7" id="KW-1185">Reference proteome</keyword>
<dbReference type="Pfam" id="PF00753">
    <property type="entry name" value="Lactamase_B"/>
    <property type="match status" value="1"/>
</dbReference>
<keyword evidence="2" id="KW-0479">Metal-binding</keyword>
<evidence type="ECO:0000256" key="4">
    <source>
        <dbReference type="ARBA" id="ARBA00022833"/>
    </source>
</evidence>
<dbReference type="Gene3D" id="3.60.15.10">
    <property type="entry name" value="Ribonuclease Z/Hydroxyacylglutathione hydrolase-like"/>
    <property type="match status" value="1"/>
</dbReference>
<dbReference type="InterPro" id="IPR051013">
    <property type="entry name" value="MBL_superfamily_lactonases"/>
</dbReference>
<dbReference type="GO" id="GO:0016787">
    <property type="term" value="F:hydrolase activity"/>
    <property type="evidence" value="ECO:0007669"/>
    <property type="project" value="UniProtKB-KW"/>
</dbReference>
<protein>
    <recommendedName>
        <fullName evidence="5">Metallo-beta-lactamase domain-containing protein</fullName>
    </recommendedName>
</protein>
<organism evidence="6 7">
    <name type="scientific">Knufia fluminis</name>
    <dbReference type="NCBI Taxonomy" id="191047"/>
    <lineage>
        <taxon>Eukaryota</taxon>
        <taxon>Fungi</taxon>
        <taxon>Dikarya</taxon>
        <taxon>Ascomycota</taxon>
        <taxon>Pezizomycotina</taxon>
        <taxon>Eurotiomycetes</taxon>
        <taxon>Chaetothyriomycetidae</taxon>
        <taxon>Chaetothyriales</taxon>
        <taxon>Trichomeriaceae</taxon>
        <taxon>Knufia</taxon>
    </lineage>
</organism>
<feature type="domain" description="Metallo-beta-lactamase" evidence="5">
    <location>
        <begin position="62"/>
        <end position="294"/>
    </location>
</feature>
<dbReference type="AlphaFoldDB" id="A0AAN8EBH1"/>
<comment type="similarity">
    <text evidence="1">Belongs to the metallo-beta-lactamase superfamily.</text>
</comment>
<evidence type="ECO:0000256" key="1">
    <source>
        <dbReference type="ARBA" id="ARBA00007749"/>
    </source>
</evidence>
<evidence type="ECO:0000313" key="7">
    <source>
        <dbReference type="Proteomes" id="UP001316803"/>
    </source>
</evidence>
<evidence type="ECO:0000256" key="2">
    <source>
        <dbReference type="ARBA" id="ARBA00022723"/>
    </source>
</evidence>
<proteinExistence type="inferred from homology"/>
<comment type="caution">
    <text evidence="6">The sequence shown here is derived from an EMBL/GenBank/DDBJ whole genome shotgun (WGS) entry which is preliminary data.</text>
</comment>
<dbReference type="Proteomes" id="UP001316803">
    <property type="component" value="Unassembled WGS sequence"/>
</dbReference>
<keyword evidence="3" id="KW-0378">Hydrolase</keyword>
<dbReference type="InterPro" id="IPR036866">
    <property type="entry name" value="RibonucZ/Hydroxyglut_hydro"/>
</dbReference>
<dbReference type="CDD" id="cd07730">
    <property type="entry name" value="metallo-hydrolase-like_MBL-fold"/>
    <property type="match status" value="1"/>
</dbReference>
<dbReference type="SMART" id="SM00849">
    <property type="entry name" value="Lactamase_B"/>
    <property type="match status" value="1"/>
</dbReference>
<dbReference type="EMBL" id="JAKLMC020000029">
    <property type="protein sequence ID" value="KAK5950080.1"/>
    <property type="molecule type" value="Genomic_DNA"/>
</dbReference>
<evidence type="ECO:0000313" key="6">
    <source>
        <dbReference type="EMBL" id="KAK5950080.1"/>
    </source>
</evidence>
<dbReference type="PANTHER" id="PTHR42978:SF5">
    <property type="entry name" value="METALLO-BETA-LACTAMASE DOMAIN-CONTAINING PROTEIN"/>
    <property type="match status" value="1"/>
</dbReference>
<evidence type="ECO:0000259" key="5">
    <source>
        <dbReference type="SMART" id="SM00849"/>
    </source>
</evidence>
<keyword evidence="4" id="KW-0862">Zinc</keyword>
<dbReference type="SUPFAM" id="SSF56281">
    <property type="entry name" value="Metallo-hydrolase/oxidoreductase"/>
    <property type="match status" value="1"/>
</dbReference>
<reference evidence="6 7" key="1">
    <citation type="submission" date="2022-12" db="EMBL/GenBank/DDBJ databases">
        <title>Genomic features and morphological characterization of a novel Knufia sp. strain isolated from spacecraft assembly facility.</title>
        <authorList>
            <person name="Teixeira M."/>
            <person name="Chander A.M."/>
            <person name="Stajich J.E."/>
            <person name="Venkateswaran K."/>
        </authorList>
    </citation>
    <scope>NUCLEOTIDE SEQUENCE [LARGE SCALE GENOMIC DNA]</scope>
    <source>
        <strain evidence="6 7">FJI-L2-BK-P2</strain>
    </source>
</reference>
<dbReference type="GO" id="GO:0046872">
    <property type="term" value="F:metal ion binding"/>
    <property type="evidence" value="ECO:0007669"/>
    <property type="project" value="UniProtKB-KW"/>
</dbReference>
<evidence type="ECO:0000256" key="3">
    <source>
        <dbReference type="ARBA" id="ARBA00022801"/>
    </source>
</evidence>
<accession>A0AAN8EBH1</accession>
<name>A0AAN8EBH1_9EURO</name>
<dbReference type="PANTHER" id="PTHR42978">
    <property type="entry name" value="QUORUM-QUENCHING LACTONASE YTNP-RELATED-RELATED"/>
    <property type="match status" value="1"/>
</dbReference>
<gene>
    <name evidence="6" type="ORF">OHC33_008795</name>
</gene>
<sequence length="398" mass="44346">MIMANSEPSVPLEVPRAVPHLDIPVASATVDVRVINTTSYQKTKTENLLNPPVAGHDTLCFPSYAFLITNHNQGANILFDLGMRKDWRTACPPALTPYISDNGSSAPLQVCIEKDIVDILDTDQGQTGITSHDIDAVIWSHHHFDHRGDMTRFPAQTKLIVGPGLMNEYLNSEIHESELKGREVIELTKTEFSREIGGYPAHDAFGDGSFYIMSCPGHTVGHLCALARTTSSPTSTFALLGGDCAYHCGEFRPSPYIPLPQQIPFKSTTWAFGKEVKAAPPVLKSRKLLMCAGDLVRDAVHPHRSAIEPFYDTPHEPVVRNHADACDSIAKMEVFDAHDDVLVCISHDPALMSVLPFYLYTLNDWHRKGYKQKLHWEFLHDFDLERSLGSPPLKQRSR</sequence>